<keyword evidence="8" id="KW-0819">tRNA processing</keyword>
<comment type="cofactor">
    <cofactor evidence="1">
        <name>[4Fe-4S] cluster</name>
        <dbReference type="ChEBI" id="CHEBI:49883"/>
    </cofactor>
</comment>
<accession>A0AAN8S316</accession>
<evidence type="ECO:0000256" key="17">
    <source>
        <dbReference type="ARBA" id="ARBA00081169"/>
    </source>
</evidence>
<dbReference type="FunFam" id="3.20.20.70:FF:000196">
    <property type="entry name" value="S-adenosyl-L-methionine-dependent tRNA 4-demethylwyosine synthase"/>
    <property type="match status" value="1"/>
</dbReference>
<evidence type="ECO:0000256" key="2">
    <source>
        <dbReference type="ARBA" id="ARBA00004797"/>
    </source>
</evidence>
<feature type="domain" description="Flavodoxin-like" evidence="21">
    <location>
        <begin position="111"/>
        <end position="267"/>
    </location>
</feature>
<evidence type="ECO:0000256" key="6">
    <source>
        <dbReference type="ARBA" id="ARBA00022485"/>
    </source>
</evidence>
<protein>
    <recommendedName>
        <fullName evidence="5">S-adenosyl-L-methionine-dependent tRNA 4-demethylwyosine synthase TYW1</fullName>
        <ecNumber evidence="4">4.1.3.44</ecNumber>
    </recommendedName>
    <alternativeName>
        <fullName evidence="18">Radical S-adenosyl methionine and flavodoxin domain-containing protein 1</fullName>
    </alternativeName>
    <alternativeName>
        <fullName evidence="16">tRNA wybutosine-synthesizing protein 1 homolog</fullName>
    </alternativeName>
    <alternativeName>
        <fullName evidence="17">tRNA-yW-synthesizing protein</fullName>
    </alternativeName>
</protein>
<reference evidence="23 24" key="1">
    <citation type="submission" date="2023-10" db="EMBL/GenBank/DDBJ databases">
        <title>Genomes of two closely related lineages of the louse Polyplax serrata with different host specificities.</title>
        <authorList>
            <person name="Martinu J."/>
            <person name="Tarabai H."/>
            <person name="Stefka J."/>
            <person name="Hypsa V."/>
        </authorList>
    </citation>
    <scope>NUCLEOTIDE SEQUENCE [LARGE SCALE GENOMIC DNA]</scope>
    <source>
        <strain evidence="23">HR10_N</strain>
    </source>
</reference>
<dbReference type="GO" id="GO:0102521">
    <property type="term" value="F:tRNA-4-demethylwyosine synthase activity"/>
    <property type="evidence" value="ECO:0007669"/>
    <property type="project" value="UniProtKB-EC"/>
</dbReference>
<dbReference type="GO" id="GO:0031591">
    <property type="term" value="P:wybutosine biosynthetic process"/>
    <property type="evidence" value="ECO:0007669"/>
    <property type="project" value="TreeGrafter"/>
</dbReference>
<evidence type="ECO:0000256" key="1">
    <source>
        <dbReference type="ARBA" id="ARBA00001966"/>
    </source>
</evidence>
<comment type="caution">
    <text evidence="23">The sequence shown here is derived from an EMBL/GenBank/DDBJ whole genome shotgun (WGS) entry which is preliminary data.</text>
</comment>
<dbReference type="InterPro" id="IPR001094">
    <property type="entry name" value="Flavdoxin-like"/>
</dbReference>
<feature type="region of interest" description="Disordered" evidence="19">
    <location>
        <begin position="284"/>
        <end position="307"/>
    </location>
</feature>
<keyword evidence="9" id="KW-0479">Metal-binding</keyword>
<comment type="pathway">
    <text evidence="2">tRNA modification; wybutosine-tRNA(Phe) biosynthesis.</text>
</comment>
<keyword evidence="20" id="KW-1133">Transmembrane helix</keyword>
<keyword evidence="7" id="KW-0949">S-adenosyl-L-methionine</keyword>
<dbReference type="PROSITE" id="PS51918">
    <property type="entry name" value="RADICAL_SAM"/>
    <property type="match status" value="1"/>
</dbReference>
<evidence type="ECO:0000256" key="15">
    <source>
        <dbReference type="ARBA" id="ARBA00049466"/>
    </source>
</evidence>
<evidence type="ECO:0000313" key="23">
    <source>
        <dbReference type="EMBL" id="KAK6625405.1"/>
    </source>
</evidence>
<dbReference type="InterPro" id="IPR058240">
    <property type="entry name" value="rSAM_sf"/>
</dbReference>
<dbReference type="PRINTS" id="PR00369">
    <property type="entry name" value="FLAVODOXIN"/>
</dbReference>
<evidence type="ECO:0000256" key="18">
    <source>
        <dbReference type="ARBA" id="ARBA00082357"/>
    </source>
</evidence>
<dbReference type="PROSITE" id="PS50902">
    <property type="entry name" value="FLAVODOXIN_LIKE"/>
    <property type="match status" value="1"/>
</dbReference>
<evidence type="ECO:0000256" key="3">
    <source>
        <dbReference type="ARBA" id="ARBA00010115"/>
    </source>
</evidence>
<dbReference type="GO" id="GO:0051539">
    <property type="term" value="F:4 iron, 4 sulfur cluster binding"/>
    <property type="evidence" value="ECO:0007669"/>
    <property type="project" value="UniProtKB-KW"/>
</dbReference>
<dbReference type="Pfam" id="PF00258">
    <property type="entry name" value="Flavodoxin_1"/>
    <property type="match status" value="1"/>
</dbReference>
<evidence type="ECO:0000256" key="4">
    <source>
        <dbReference type="ARBA" id="ARBA00012821"/>
    </source>
</evidence>
<dbReference type="Pfam" id="PF04055">
    <property type="entry name" value="Radical_SAM"/>
    <property type="match status" value="1"/>
</dbReference>
<evidence type="ECO:0000256" key="5">
    <source>
        <dbReference type="ARBA" id="ARBA00017596"/>
    </source>
</evidence>
<dbReference type="GO" id="GO:0010181">
    <property type="term" value="F:FMN binding"/>
    <property type="evidence" value="ECO:0007669"/>
    <property type="project" value="InterPro"/>
</dbReference>
<evidence type="ECO:0000256" key="7">
    <source>
        <dbReference type="ARBA" id="ARBA00022691"/>
    </source>
</evidence>
<evidence type="ECO:0000259" key="21">
    <source>
        <dbReference type="PROSITE" id="PS50902"/>
    </source>
</evidence>
<keyword evidence="20" id="KW-0812">Transmembrane</keyword>
<dbReference type="InterPro" id="IPR013785">
    <property type="entry name" value="Aldolase_TIM"/>
</dbReference>
<name>A0AAN8S316_POLSC</name>
<keyword evidence="6" id="KW-0004">4Fe-4S</keyword>
<dbReference type="AlphaFoldDB" id="A0AAN8S316"/>
<evidence type="ECO:0000256" key="19">
    <source>
        <dbReference type="SAM" id="MobiDB-lite"/>
    </source>
</evidence>
<keyword evidence="12" id="KW-0411">Iron-sulfur</keyword>
<dbReference type="InterPro" id="IPR008254">
    <property type="entry name" value="Flavodoxin/NO_synth"/>
</dbReference>
<evidence type="ECO:0000313" key="24">
    <source>
        <dbReference type="Proteomes" id="UP001372834"/>
    </source>
</evidence>
<feature type="transmembrane region" description="Helical" evidence="20">
    <location>
        <begin position="7"/>
        <end position="29"/>
    </location>
</feature>
<dbReference type="CDD" id="cd01335">
    <property type="entry name" value="Radical_SAM"/>
    <property type="match status" value="1"/>
</dbReference>
<evidence type="ECO:0000256" key="14">
    <source>
        <dbReference type="ARBA" id="ARBA00025368"/>
    </source>
</evidence>
<comment type="function">
    <text evidence="14">Probable component of the wybutosine biosynthesis pathway. Wybutosine is a hyper modified guanosine with a tricyclic base found at the 3'-position adjacent to the anticodon of eukaryotic phenylalanine tRNA. Catalyzes the condensation of N-methylguanine with 2 carbon atoms from pyruvate to form the tricyclic 4-demethylwyosine, an intermediate in wybutosine biosynthesis.</text>
</comment>
<keyword evidence="11" id="KW-0408">Iron</keyword>
<dbReference type="Gene3D" id="3.20.20.70">
    <property type="entry name" value="Aldolase class I"/>
    <property type="match status" value="1"/>
</dbReference>
<dbReference type="SFLD" id="SFLDF00284">
    <property type="entry name" value="tRNA_wybutosine-synthesizing"/>
    <property type="match status" value="1"/>
</dbReference>
<evidence type="ECO:0000256" key="9">
    <source>
        <dbReference type="ARBA" id="ARBA00022723"/>
    </source>
</evidence>
<dbReference type="SUPFAM" id="SSF52218">
    <property type="entry name" value="Flavoproteins"/>
    <property type="match status" value="1"/>
</dbReference>
<dbReference type="InterPro" id="IPR013917">
    <property type="entry name" value="tRNA_wybutosine-synth"/>
</dbReference>
<dbReference type="Pfam" id="PF08608">
    <property type="entry name" value="Wyosine_form"/>
    <property type="match status" value="1"/>
</dbReference>
<dbReference type="SUPFAM" id="SSF102114">
    <property type="entry name" value="Radical SAM enzymes"/>
    <property type="match status" value="1"/>
</dbReference>
<dbReference type="InterPro" id="IPR034556">
    <property type="entry name" value="tRNA_wybutosine-synthase"/>
</dbReference>
<dbReference type="Gene3D" id="3.40.50.360">
    <property type="match status" value="1"/>
</dbReference>
<keyword evidence="20" id="KW-0472">Membrane</keyword>
<feature type="compositionally biased region" description="Acidic residues" evidence="19">
    <location>
        <begin position="296"/>
        <end position="307"/>
    </location>
</feature>
<feature type="domain" description="Radical SAM core" evidence="22">
    <location>
        <begin position="382"/>
        <end position="626"/>
    </location>
</feature>
<evidence type="ECO:0000256" key="8">
    <source>
        <dbReference type="ARBA" id="ARBA00022694"/>
    </source>
</evidence>
<dbReference type="InterPro" id="IPR007197">
    <property type="entry name" value="rSAM"/>
</dbReference>
<comment type="catalytic activity">
    <reaction evidence="15">
        <text>N(1)-methylguanosine(37) in tRNA(Phe) + pyruvate + S-adenosyl-L-methionine = 4-demethylwyosine(37) in tRNA(Phe) + 5'-deoxyadenosine + L-methionine + CO2 + H2O</text>
        <dbReference type="Rhea" id="RHEA:36347"/>
        <dbReference type="Rhea" id="RHEA-COMP:10164"/>
        <dbReference type="Rhea" id="RHEA-COMP:10165"/>
        <dbReference type="ChEBI" id="CHEBI:15361"/>
        <dbReference type="ChEBI" id="CHEBI:15377"/>
        <dbReference type="ChEBI" id="CHEBI:16526"/>
        <dbReference type="ChEBI" id="CHEBI:17319"/>
        <dbReference type="ChEBI" id="CHEBI:57844"/>
        <dbReference type="ChEBI" id="CHEBI:59789"/>
        <dbReference type="ChEBI" id="CHEBI:64315"/>
        <dbReference type="ChEBI" id="CHEBI:73542"/>
        <dbReference type="EC" id="4.1.3.44"/>
    </reaction>
</comment>
<dbReference type="PANTHER" id="PTHR13930:SF0">
    <property type="entry name" value="S-ADENOSYL-L-METHIONINE-DEPENDENT TRNA 4-DEMETHYLWYOSINE SYNTHASE TYW1-RELATED"/>
    <property type="match status" value="1"/>
</dbReference>
<evidence type="ECO:0000256" key="20">
    <source>
        <dbReference type="SAM" id="Phobius"/>
    </source>
</evidence>
<evidence type="ECO:0000256" key="16">
    <source>
        <dbReference type="ARBA" id="ARBA00078095"/>
    </source>
</evidence>
<dbReference type="SFLD" id="SFLDS00029">
    <property type="entry name" value="Radical_SAM"/>
    <property type="match status" value="1"/>
</dbReference>
<gene>
    <name evidence="23" type="ORF">RUM43_005702</name>
</gene>
<evidence type="ECO:0000256" key="11">
    <source>
        <dbReference type="ARBA" id="ARBA00023004"/>
    </source>
</evidence>
<dbReference type="EMBL" id="JAWJWE010000037">
    <property type="protein sequence ID" value="KAK6625405.1"/>
    <property type="molecule type" value="Genomic_DNA"/>
</dbReference>
<dbReference type="GO" id="GO:0046872">
    <property type="term" value="F:metal ion binding"/>
    <property type="evidence" value="ECO:0007669"/>
    <property type="project" value="UniProtKB-KW"/>
</dbReference>
<keyword evidence="10" id="KW-0547">Nucleotide-binding</keyword>
<evidence type="ECO:0000256" key="10">
    <source>
        <dbReference type="ARBA" id="ARBA00022741"/>
    </source>
</evidence>
<dbReference type="EC" id="4.1.3.44" evidence="4"/>
<comment type="similarity">
    <text evidence="3">Belongs to the TYW1 family.</text>
</comment>
<dbReference type="InterPro" id="IPR029039">
    <property type="entry name" value="Flavoprotein-like_sf"/>
</dbReference>
<evidence type="ECO:0000259" key="22">
    <source>
        <dbReference type="PROSITE" id="PS51918"/>
    </source>
</evidence>
<proteinExistence type="inferred from homology"/>
<evidence type="ECO:0000256" key="12">
    <source>
        <dbReference type="ARBA" id="ARBA00023014"/>
    </source>
</evidence>
<keyword evidence="13" id="KW-0456">Lyase</keyword>
<dbReference type="SFLD" id="SFLDG01071">
    <property type="entry name" value="tRNA_wybutosine-synthesizing"/>
    <property type="match status" value="1"/>
</dbReference>
<dbReference type="Proteomes" id="UP001372834">
    <property type="component" value="Unassembled WGS sequence"/>
</dbReference>
<dbReference type="PANTHER" id="PTHR13930">
    <property type="entry name" value="S-ADENOSYL-L-METHIONINE-DEPENDENT TRNA 4-DEMETHYLWYOSINE SYNTHASE"/>
    <property type="match status" value="1"/>
</dbReference>
<sequence length="706" mass="80272">MFPINTEITLIGPLFLPLCILLLVVFVAWKVSNRNSKILVERENEKYASKATVGLSDDLKELSNDLNQEKLEAVEDKKQKKAKEKSKKTKGSCCKDNGSDCSDQESGITEIKIYYASVGGKAKLFSDKLAEAARKNNFVAHIINLSEYEPEDKLPNEKKCCNAFIISTYEEGKPPPAAEWFCKWLEEYCTEFRVHRGLLKNVKYAVFGLGNSFYIDNFNKVAINVDKCLQKLQGSRLKKVYLGDENVSNSKNGSIENDFSAWTNELLDLLEHPENLKLGCKCSGKKQGGNCKSNEDDSITESSDDEINTSSNKIIDVEDLGQQLWSSKKSNNEVKDMVTDQLMETLSKQGYKIVGSHSGVKLCRWTKSMLRGRGGCYKHTFYGIESHRCMEATPSLACANKCVFCWRHHSNPVGTEWKWNMDAAEYVLNGVLENHYKMINQFKGVPGVSPDRLKEGMEARHCALSLVGEPIMYPEINKFVNLLHEKEISSFLVTNAQFPDAIKNLVPVTQLYVSVDASTKDSLKKIDRPLFKDFWERFIQSLKALAEKGQRTVYRLTLVKAWNVEEIQNYAELVTLGKPDFIEIKGVTYCGTSKASNLTMENVPWHEEVVSFGEKLCSLLENYKIASEHEHSNCILIAKTKFLINGKWHTWIDYDKFHSLVKLYKSSNGQKTFTTDDYIFETPSWAVFGCSEQGFDPAETRWRRKK</sequence>
<organism evidence="23 24">
    <name type="scientific">Polyplax serrata</name>
    <name type="common">Common mouse louse</name>
    <dbReference type="NCBI Taxonomy" id="468196"/>
    <lineage>
        <taxon>Eukaryota</taxon>
        <taxon>Metazoa</taxon>
        <taxon>Ecdysozoa</taxon>
        <taxon>Arthropoda</taxon>
        <taxon>Hexapoda</taxon>
        <taxon>Insecta</taxon>
        <taxon>Pterygota</taxon>
        <taxon>Neoptera</taxon>
        <taxon>Paraneoptera</taxon>
        <taxon>Psocodea</taxon>
        <taxon>Troctomorpha</taxon>
        <taxon>Phthiraptera</taxon>
        <taxon>Anoplura</taxon>
        <taxon>Polyplacidae</taxon>
        <taxon>Polyplax</taxon>
    </lineage>
</organism>
<evidence type="ECO:0000256" key="13">
    <source>
        <dbReference type="ARBA" id="ARBA00023239"/>
    </source>
</evidence>